<keyword evidence="2" id="KW-1185">Reference proteome</keyword>
<organism evidence="1 2">
    <name type="scientific">Araneus ventricosus</name>
    <name type="common">Orbweaver spider</name>
    <name type="synonym">Epeira ventricosa</name>
    <dbReference type="NCBI Taxonomy" id="182803"/>
    <lineage>
        <taxon>Eukaryota</taxon>
        <taxon>Metazoa</taxon>
        <taxon>Ecdysozoa</taxon>
        <taxon>Arthropoda</taxon>
        <taxon>Chelicerata</taxon>
        <taxon>Arachnida</taxon>
        <taxon>Araneae</taxon>
        <taxon>Araneomorphae</taxon>
        <taxon>Entelegynae</taxon>
        <taxon>Araneoidea</taxon>
        <taxon>Araneidae</taxon>
        <taxon>Araneus</taxon>
    </lineage>
</organism>
<dbReference type="AlphaFoldDB" id="A0A4Y2M2Z5"/>
<evidence type="ECO:0000313" key="1">
    <source>
        <dbReference type="EMBL" id="GBN20803.1"/>
    </source>
</evidence>
<proteinExistence type="predicted"/>
<dbReference type="EMBL" id="BGPR01006661">
    <property type="protein sequence ID" value="GBN20803.1"/>
    <property type="molecule type" value="Genomic_DNA"/>
</dbReference>
<protein>
    <submittedName>
        <fullName evidence="1">Uncharacterized protein</fullName>
    </submittedName>
</protein>
<name>A0A4Y2M2Z5_ARAVE</name>
<sequence length="173" mass="19724">MMKLLFDKYKFSISDIYSVNETGITTVLKSHQKSLLYERKKRVGALVSDEGGVLVTAGTCMSAAGNFMTTMFIFARNREYPILIDDAPPGRFPQYRTSGWMQTESFESGFQRFIQFSKPSTDSLDFGRRCHPYEELRSYLHGPRKQCYFIVLGVTLFPHDAALDVTFMAPLSI</sequence>
<reference evidence="1 2" key="1">
    <citation type="journal article" date="2019" name="Sci. Rep.">
        <title>Orb-weaving spider Araneus ventricosus genome elucidates the spidroin gene catalogue.</title>
        <authorList>
            <person name="Kono N."/>
            <person name="Nakamura H."/>
            <person name="Ohtoshi R."/>
            <person name="Moran D.A.P."/>
            <person name="Shinohara A."/>
            <person name="Yoshida Y."/>
            <person name="Fujiwara M."/>
            <person name="Mori M."/>
            <person name="Tomita M."/>
            <person name="Arakawa K."/>
        </authorList>
    </citation>
    <scope>NUCLEOTIDE SEQUENCE [LARGE SCALE GENOMIC DNA]</scope>
</reference>
<comment type="caution">
    <text evidence="1">The sequence shown here is derived from an EMBL/GenBank/DDBJ whole genome shotgun (WGS) entry which is preliminary data.</text>
</comment>
<dbReference type="Proteomes" id="UP000499080">
    <property type="component" value="Unassembled WGS sequence"/>
</dbReference>
<evidence type="ECO:0000313" key="2">
    <source>
        <dbReference type="Proteomes" id="UP000499080"/>
    </source>
</evidence>
<accession>A0A4Y2M2Z5</accession>
<gene>
    <name evidence="1" type="ORF">AVEN_168683_1</name>
</gene>